<dbReference type="Gene3D" id="3.30.420.150">
    <property type="entry name" value="Exopolyphosphatase. Domain 2"/>
    <property type="match status" value="1"/>
</dbReference>
<dbReference type="SUPFAM" id="SSF53067">
    <property type="entry name" value="Actin-like ATPase domain"/>
    <property type="match status" value="2"/>
</dbReference>
<name>A0ABY5DXS1_9ACTN</name>
<evidence type="ECO:0000313" key="3">
    <source>
        <dbReference type="EMBL" id="UTI65941.1"/>
    </source>
</evidence>
<dbReference type="RefSeq" id="WP_254572619.1">
    <property type="nucleotide sequence ID" value="NZ_CP098502.1"/>
</dbReference>
<proteinExistence type="inferred from homology"/>
<sequence length="296" mass="29342">MTPPRIGCIDIGSNTTRLLVADREGAGLTEVAAVRAFTALGTGRAAGDPLPAERIAAVVLAVGEQLALARELGATAVDVVATAAVRGAPNGADLAEAVRRVHGVEVRVLLGAEEAAYAFAGATLGLDPADAAPDTVLAVVDVGGGSTELVLGTLAGGPTWSVSLPIGSARLPPCLDPPCPDDLSALRAEVAAAFAPVAPPVRPALALAVGGSATSVTRLVGSELSAHSLRVALTVLQSAPAADVASIHLLDERRVALLPAGLVLLEAAVTALGAPLRVAGGGLREGLLLASPFTPR</sequence>
<dbReference type="PANTHER" id="PTHR30005">
    <property type="entry name" value="EXOPOLYPHOSPHATASE"/>
    <property type="match status" value="1"/>
</dbReference>
<dbReference type="Pfam" id="PF02541">
    <property type="entry name" value="Ppx-GppA"/>
    <property type="match status" value="1"/>
</dbReference>
<dbReference type="EMBL" id="CP098502">
    <property type="protein sequence ID" value="UTI65941.1"/>
    <property type="molecule type" value="Genomic_DNA"/>
</dbReference>
<dbReference type="PANTHER" id="PTHR30005:SF0">
    <property type="entry name" value="RETROGRADE REGULATION PROTEIN 2"/>
    <property type="match status" value="1"/>
</dbReference>
<dbReference type="Proteomes" id="UP001056035">
    <property type="component" value="Chromosome"/>
</dbReference>
<dbReference type="InterPro" id="IPR043129">
    <property type="entry name" value="ATPase_NBD"/>
</dbReference>
<reference evidence="3 4" key="1">
    <citation type="submission" date="2022-06" db="EMBL/GenBank/DDBJ databases">
        <title>Paraconexibacter antarcticus.</title>
        <authorList>
            <person name="Kim C.S."/>
        </authorList>
    </citation>
    <scope>NUCLEOTIDE SEQUENCE [LARGE SCALE GENOMIC DNA]</scope>
    <source>
        <strain evidence="3 4">02-257</strain>
    </source>
</reference>
<keyword evidence="4" id="KW-1185">Reference proteome</keyword>
<gene>
    <name evidence="3" type="ORF">NBH00_06950</name>
</gene>
<evidence type="ECO:0000256" key="1">
    <source>
        <dbReference type="ARBA" id="ARBA00007125"/>
    </source>
</evidence>
<accession>A0ABY5DXS1</accession>
<evidence type="ECO:0000313" key="4">
    <source>
        <dbReference type="Proteomes" id="UP001056035"/>
    </source>
</evidence>
<dbReference type="InterPro" id="IPR003695">
    <property type="entry name" value="Ppx_GppA_N"/>
</dbReference>
<dbReference type="InterPro" id="IPR050273">
    <property type="entry name" value="GppA/Ppx_hydrolase"/>
</dbReference>
<evidence type="ECO:0000259" key="2">
    <source>
        <dbReference type="Pfam" id="PF02541"/>
    </source>
</evidence>
<organism evidence="3 4">
    <name type="scientific">Paraconexibacter antarcticus</name>
    <dbReference type="NCBI Taxonomy" id="2949664"/>
    <lineage>
        <taxon>Bacteria</taxon>
        <taxon>Bacillati</taxon>
        <taxon>Actinomycetota</taxon>
        <taxon>Thermoleophilia</taxon>
        <taxon>Solirubrobacterales</taxon>
        <taxon>Paraconexibacteraceae</taxon>
        <taxon>Paraconexibacter</taxon>
    </lineage>
</organism>
<protein>
    <recommendedName>
        <fullName evidence="2">Ppx/GppA phosphatase N-terminal domain-containing protein</fullName>
    </recommendedName>
</protein>
<dbReference type="Gene3D" id="3.30.420.40">
    <property type="match status" value="1"/>
</dbReference>
<comment type="similarity">
    <text evidence="1">Belongs to the GppA/Ppx family.</text>
</comment>
<feature type="domain" description="Ppx/GppA phosphatase N-terminal" evidence="2">
    <location>
        <begin position="20"/>
        <end position="289"/>
    </location>
</feature>